<gene>
    <name evidence="6" type="ORF">SAMN05216200_101291</name>
</gene>
<dbReference type="Gene3D" id="3.40.190.10">
    <property type="entry name" value="Periplasmic binding protein-like II"/>
    <property type="match status" value="1"/>
</dbReference>
<dbReference type="CDD" id="cd08503">
    <property type="entry name" value="PBP2_NikA_DppA_OppA_like_17"/>
    <property type="match status" value="1"/>
</dbReference>
<dbReference type="PANTHER" id="PTHR30290:SF10">
    <property type="entry name" value="PERIPLASMIC OLIGOPEPTIDE-BINDING PROTEIN-RELATED"/>
    <property type="match status" value="1"/>
</dbReference>
<dbReference type="SUPFAM" id="SSF53850">
    <property type="entry name" value="Periplasmic binding protein-like II"/>
    <property type="match status" value="1"/>
</dbReference>
<evidence type="ECO:0000256" key="4">
    <source>
        <dbReference type="ARBA" id="ARBA00022729"/>
    </source>
</evidence>
<comment type="similarity">
    <text evidence="2">Belongs to the bacterial solute-binding protein 5 family.</text>
</comment>
<evidence type="ECO:0000313" key="6">
    <source>
        <dbReference type="EMBL" id="SHN51076.1"/>
    </source>
</evidence>
<comment type="subcellular location">
    <subcellularLocation>
        <location evidence="1">Periplasm</location>
    </subcellularLocation>
</comment>
<dbReference type="RefSeq" id="WP_072745866.1">
    <property type="nucleotide sequence ID" value="NZ_FOHL01000002.1"/>
</dbReference>
<dbReference type="PANTHER" id="PTHR30290">
    <property type="entry name" value="PERIPLASMIC BINDING COMPONENT OF ABC TRANSPORTER"/>
    <property type="match status" value="1"/>
</dbReference>
<evidence type="ECO:0000259" key="5">
    <source>
        <dbReference type="Pfam" id="PF00496"/>
    </source>
</evidence>
<dbReference type="Pfam" id="PF00496">
    <property type="entry name" value="SBP_bac_5"/>
    <property type="match status" value="1"/>
</dbReference>
<dbReference type="GO" id="GO:1904680">
    <property type="term" value="F:peptide transmembrane transporter activity"/>
    <property type="evidence" value="ECO:0007669"/>
    <property type="project" value="TreeGrafter"/>
</dbReference>
<evidence type="ECO:0000256" key="1">
    <source>
        <dbReference type="ARBA" id="ARBA00004418"/>
    </source>
</evidence>
<dbReference type="PIRSF" id="PIRSF002741">
    <property type="entry name" value="MppA"/>
    <property type="match status" value="1"/>
</dbReference>
<evidence type="ECO:0000313" key="7">
    <source>
        <dbReference type="Proteomes" id="UP000184066"/>
    </source>
</evidence>
<dbReference type="GO" id="GO:0043190">
    <property type="term" value="C:ATP-binding cassette (ABC) transporter complex"/>
    <property type="evidence" value="ECO:0007669"/>
    <property type="project" value="InterPro"/>
</dbReference>
<dbReference type="InterPro" id="IPR039424">
    <property type="entry name" value="SBP_5"/>
</dbReference>
<dbReference type="STRING" id="1189325.SAMN04488119_102227"/>
<dbReference type="InterPro" id="IPR000914">
    <property type="entry name" value="SBP_5_dom"/>
</dbReference>
<organism evidence="6 7">
    <name type="scientific">Oceanicella actignis</name>
    <dbReference type="NCBI Taxonomy" id="1189325"/>
    <lineage>
        <taxon>Bacteria</taxon>
        <taxon>Pseudomonadati</taxon>
        <taxon>Pseudomonadota</taxon>
        <taxon>Alphaproteobacteria</taxon>
        <taxon>Rhodobacterales</taxon>
        <taxon>Paracoccaceae</taxon>
        <taxon>Oceanicella</taxon>
    </lineage>
</organism>
<dbReference type="InterPro" id="IPR019546">
    <property type="entry name" value="TAT_signal_bac_arc"/>
</dbReference>
<dbReference type="InterPro" id="IPR006311">
    <property type="entry name" value="TAT_signal"/>
</dbReference>
<proteinExistence type="inferred from homology"/>
<dbReference type="NCBIfam" id="TIGR01409">
    <property type="entry name" value="TAT_signal_seq"/>
    <property type="match status" value="1"/>
</dbReference>
<accession>A0A1M7RY05</accession>
<dbReference type="OrthoDB" id="9803988at2"/>
<reference evidence="6 7" key="1">
    <citation type="submission" date="2016-12" db="EMBL/GenBank/DDBJ databases">
        <authorList>
            <person name="Song W.-J."/>
            <person name="Kurnit D.M."/>
        </authorList>
    </citation>
    <scope>NUCLEOTIDE SEQUENCE [LARGE SCALE GENOMIC DNA]</scope>
    <source>
        <strain evidence="6 7">CGMCC 1.10808</strain>
    </source>
</reference>
<keyword evidence="4" id="KW-0732">Signal</keyword>
<dbReference type="GO" id="GO:0030288">
    <property type="term" value="C:outer membrane-bounded periplasmic space"/>
    <property type="evidence" value="ECO:0007669"/>
    <property type="project" value="UniProtKB-ARBA"/>
</dbReference>
<protein>
    <submittedName>
        <fullName evidence="6">Peptide/nickel transport system substrate-binding protein</fullName>
    </submittedName>
</protein>
<name>A0A1M7RY05_9RHOB</name>
<evidence type="ECO:0000256" key="3">
    <source>
        <dbReference type="ARBA" id="ARBA00022448"/>
    </source>
</evidence>
<dbReference type="InterPro" id="IPR030678">
    <property type="entry name" value="Peptide/Ni-bd"/>
</dbReference>
<keyword evidence="3" id="KW-0813">Transport</keyword>
<dbReference type="AlphaFoldDB" id="A0A1M7RY05"/>
<dbReference type="GO" id="GO:0015833">
    <property type="term" value="P:peptide transport"/>
    <property type="evidence" value="ECO:0007669"/>
    <property type="project" value="TreeGrafter"/>
</dbReference>
<sequence length="528" mass="58298">MSRELEDLARRAALNLVNRRDFLGRAAALGVTAAGANALLASAVRAAGPVKGGHLKAGLQGGESTNSLDPALAASNVPFSVLRHFGETLVEVGPDNRLMPRLAEEFSSSPDAATWSFKIRKGVEFHNGKTLTAEDVLETMRRHSDENSKSGALGIMRGIKEMKASGDTFTVTLETPNADLPYLMADYHLVIQPGGGRDDPAAGVGTGPYVVEVNEPGVRHGFRRFANYWDDSRGHAETTEILVINDATARTSALQSGQVHMINRLEPKIVSLVKRVPGVQVRNVSGRGHYVFIMHCDTPPFANNDLRLALKYAINREEMVDKILRGYGGLGNDMPINAAYPLFDDTIPQRRYDPDKARFHYKKSGHDGSPIVLRTSDVAFPGAVDAAQLFQQSAAACGIPLEIKREPGDGYWSEVWNKQPFCASYWGGRPTQDQMYSTAYLSTADWNDTRFKNEEFDRLLLEARAELNETRRKELYSRMGRIVRDEGGLICPMFNDFIDATDARVQGWEKDPNGEMMNGFAMVKCWLA</sequence>
<dbReference type="EMBL" id="FRDL01000001">
    <property type="protein sequence ID" value="SHN51076.1"/>
    <property type="molecule type" value="Genomic_DNA"/>
</dbReference>
<feature type="domain" description="Solute-binding protein family 5" evidence="5">
    <location>
        <begin position="98"/>
        <end position="447"/>
    </location>
</feature>
<dbReference type="Gene3D" id="3.10.105.10">
    <property type="entry name" value="Dipeptide-binding Protein, Domain 3"/>
    <property type="match status" value="1"/>
</dbReference>
<dbReference type="PROSITE" id="PS51318">
    <property type="entry name" value="TAT"/>
    <property type="match status" value="1"/>
</dbReference>
<evidence type="ECO:0000256" key="2">
    <source>
        <dbReference type="ARBA" id="ARBA00005695"/>
    </source>
</evidence>
<dbReference type="Proteomes" id="UP000184066">
    <property type="component" value="Unassembled WGS sequence"/>
</dbReference>
<keyword evidence="7" id="KW-1185">Reference proteome</keyword>